<comment type="caution">
    <text evidence="3">The sequence shown here is derived from an EMBL/GenBank/DDBJ whole genome shotgun (WGS) entry which is preliminary data.</text>
</comment>
<feature type="region of interest" description="Disordered" evidence="2">
    <location>
        <begin position="1"/>
        <end position="33"/>
    </location>
</feature>
<dbReference type="Proteomes" id="UP000308133">
    <property type="component" value="Unassembled WGS sequence"/>
</dbReference>
<dbReference type="AlphaFoldDB" id="A0A4V6DTC9"/>
<reference evidence="3 4" key="1">
    <citation type="submission" date="2018-02" db="EMBL/GenBank/DDBJ databases">
        <title>Draft genome sequences of Elsinoe sp., causing black scab on jojoba.</title>
        <authorList>
            <person name="Stodart B."/>
            <person name="Jeffress S."/>
            <person name="Ash G."/>
            <person name="Arun Chinnappa K."/>
        </authorList>
    </citation>
    <scope>NUCLEOTIDE SEQUENCE [LARGE SCALE GENOMIC DNA]</scope>
    <source>
        <strain evidence="3 4">Hillstone_2</strain>
    </source>
</reference>
<protein>
    <submittedName>
        <fullName evidence="3">Uncharacterized protein</fullName>
    </submittedName>
</protein>
<name>A0A4V6DTC9_9PEZI</name>
<evidence type="ECO:0000313" key="4">
    <source>
        <dbReference type="Proteomes" id="UP000308133"/>
    </source>
</evidence>
<feature type="coiled-coil region" evidence="1">
    <location>
        <begin position="283"/>
        <end position="317"/>
    </location>
</feature>
<keyword evidence="1" id="KW-0175">Coiled coil</keyword>
<organism evidence="3 4">
    <name type="scientific">Elsinoe australis</name>
    <dbReference type="NCBI Taxonomy" id="40998"/>
    <lineage>
        <taxon>Eukaryota</taxon>
        <taxon>Fungi</taxon>
        <taxon>Dikarya</taxon>
        <taxon>Ascomycota</taxon>
        <taxon>Pezizomycotina</taxon>
        <taxon>Dothideomycetes</taxon>
        <taxon>Dothideomycetidae</taxon>
        <taxon>Myriangiales</taxon>
        <taxon>Elsinoaceae</taxon>
        <taxon>Elsinoe</taxon>
    </lineage>
</organism>
<feature type="compositionally biased region" description="Low complexity" evidence="2">
    <location>
        <begin position="255"/>
        <end position="265"/>
    </location>
</feature>
<evidence type="ECO:0000313" key="3">
    <source>
        <dbReference type="EMBL" id="TKX20122.1"/>
    </source>
</evidence>
<evidence type="ECO:0000256" key="1">
    <source>
        <dbReference type="SAM" id="Coils"/>
    </source>
</evidence>
<feature type="compositionally biased region" description="Polar residues" evidence="2">
    <location>
        <begin position="1"/>
        <end position="15"/>
    </location>
</feature>
<evidence type="ECO:0000256" key="2">
    <source>
        <dbReference type="SAM" id="MobiDB-lite"/>
    </source>
</evidence>
<dbReference type="EMBL" id="PTQR01000100">
    <property type="protein sequence ID" value="TKX20122.1"/>
    <property type="molecule type" value="Genomic_DNA"/>
</dbReference>
<accession>A0A4V6DTC9</accession>
<proteinExistence type="predicted"/>
<feature type="compositionally biased region" description="Basic and acidic residues" evidence="2">
    <location>
        <begin position="19"/>
        <end position="32"/>
    </location>
</feature>
<sequence>MAPPRNSQAAAQDSTGGYKRREFNDLHPKDQQIKQTKKLCIEKNWGTPIDRCLPETIRPRIELKKGAKARVSDPDVDPEVWWNWSVELLKAIEELSSMTEGDLSYACQLLTVEVEERQLNPKSSQRKVSELLLGDVQKVVDEQRKRLAIGYHNDVMESAGESFRRQSYNQGDYNPDEGTRFVEGPPRKRARQAIDERHYDSSGTPSSNNDANYIVTRRSGYHEKRRTPMPRPGPPPKRGGAPTSSSVSAPGRTVAPASSSSATEPPAAPQDLSRQLRVTELNARSLDLRVQSMRMELEAAEEELAQLKAKASELRGQMDRAE</sequence>
<feature type="region of interest" description="Disordered" evidence="2">
    <location>
        <begin position="218"/>
        <end position="276"/>
    </location>
</feature>
<gene>
    <name evidence="3" type="ORF">C1H76_7622</name>
</gene>
<feature type="region of interest" description="Disordered" evidence="2">
    <location>
        <begin position="160"/>
        <end position="190"/>
    </location>
</feature>